<dbReference type="NCBIfam" id="TIGR02629">
    <property type="entry name" value="L_rham_iso_rhiz"/>
    <property type="match status" value="1"/>
</dbReference>
<feature type="domain" description="Xylose isomerase-like TIM barrel" evidence="4">
    <location>
        <begin position="96"/>
        <end position="292"/>
    </location>
</feature>
<gene>
    <name evidence="5" type="primary">rhaI</name>
    <name evidence="5" type="ORF">ACFPK2_11550</name>
</gene>
<comment type="caution">
    <text evidence="5">The sequence shown here is derived from an EMBL/GenBank/DDBJ whole genome shotgun (WGS) entry which is preliminary data.</text>
</comment>
<evidence type="ECO:0000256" key="1">
    <source>
        <dbReference type="ARBA" id="ARBA00022723"/>
    </source>
</evidence>
<dbReference type="InterPro" id="IPR013022">
    <property type="entry name" value="Xyl_isomerase-like_TIM-brl"/>
</dbReference>
<reference evidence="6" key="1">
    <citation type="journal article" date="2019" name="Int. J. Syst. Evol. Microbiol.">
        <title>The Global Catalogue of Microorganisms (GCM) 10K type strain sequencing project: providing services to taxonomists for standard genome sequencing and annotation.</title>
        <authorList>
            <consortium name="The Broad Institute Genomics Platform"/>
            <consortium name="The Broad Institute Genome Sequencing Center for Infectious Disease"/>
            <person name="Wu L."/>
            <person name="Ma J."/>
        </authorList>
    </citation>
    <scope>NUCLEOTIDE SEQUENCE [LARGE SCALE GENOMIC DNA]</scope>
    <source>
        <strain evidence="6">CGMCC 1.15643</strain>
    </source>
</reference>
<dbReference type="SUPFAM" id="SSF51658">
    <property type="entry name" value="Xylose isomerase-like"/>
    <property type="match status" value="1"/>
</dbReference>
<dbReference type="Pfam" id="PF01261">
    <property type="entry name" value="AP_endonuc_2"/>
    <property type="match status" value="1"/>
</dbReference>
<dbReference type="RefSeq" id="WP_260348199.1">
    <property type="nucleotide sequence ID" value="NZ_JAOAOS010000004.1"/>
</dbReference>
<dbReference type="Gene3D" id="3.20.20.150">
    <property type="entry name" value="Divalent-metal-dependent TIM barrel enzymes"/>
    <property type="match status" value="1"/>
</dbReference>
<keyword evidence="2" id="KW-0464">Manganese</keyword>
<evidence type="ECO:0000259" key="4">
    <source>
        <dbReference type="Pfam" id="PF01261"/>
    </source>
</evidence>
<name>A0ABW0F4V7_9HYPH</name>
<keyword evidence="1" id="KW-0479">Metal-binding</keyword>
<dbReference type="PANTHER" id="PTHR30268">
    <property type="entry name" value="L-RHAMNOSE ISOMERASE"/>
    <property type="match status" value="1"/>
</dbReference>
<organism evidence="5 6">
    <name type="scientific">Bosea minatitlanensis</name>
    <dbReference type="NCBI Taxonomy" id="128782"/>
    <lineage>
        <taxon>Bacteria</taxon>
        <taxon>Pseudomonadati</taxon>
        <taxon>Pseudomonadota</taxon>
        <taxon>Alphaproteobacteria</taxon>
        <taxon>Hyphomicrobiales</taxon>
        <taxon>Boseaceae</taxon>
        <taxon>Bosea</taxon>
    </lineage>
</organism>
<protein>
    <submittedName>
        <fullName evidence="5">L-rhamnose catabolism isomerase</fullName>
    </submittedName>
</protein>
<evidence type="ECO:0000313" key="5">
    <source>
        <dbReference type="EMBL" id="MFC5293623.1"/>
    </source>
</evidence>
<keyword evidence="6" id="KW-1185">Reference proteome</keyword>
<dbReference type="InterPro" id="IPR036237">
    <property type="entry name" value="Xyl_isomerase-like_sf"/>
</dbReference>
<dbReference type="InterPro" id="IPR050337">
    <property type="entry name" value="L-rhamnose_isomerase"/>
</dbReference>
<evidence type="ECO:0000256" key="3">
    <source>
        <dbReference type="ARBA" id="ARBA00023235"/>
    </source>
</evidence>
<keyword evidence="3 5" id="KW-0413">Isomerase</keyword>
<dbReference type="PANTHER" id="PTHR30268:SF0">
    <property type="entry name" value="L-RHAMNOSE ISOMERASE"/>
    <property type="match status" value="1"/>
</dbReference>
<proteinExistence type="predicted"/>
<evidence type="ECO:0000256" key="2">
    <source>
        <dbReference type="ARBA" id="ARBA00023211"/>
    </source>
</evidence>
<dbReference type="GO" id="GO:0016853">
    <property type="term" value="F:isomerase activity"/>
    <property type="evidence" value="ECO:0007669"/>
    <property type="project" value="UniProtKB-KW"/>
</dbReference>
<dbReference type="InterPro" id="IPR013451">
    <property type="entry name" value="L_rhamnose_iso"/>
</dbReference>
<sequence>MTEHLIDPGIVEAHNRRNGDELAQDYEALARALSRRGLDCEALLARVSALEVAVPSWGVGTGGTRFARFPGPGEPADIFDKLEDCAVIQQLGRATPRVSLHFPWDDTAEMASVKARGEELGLGFDAVNSNTFQDRPGQKLSYKFGSLSHVDAEVRAQAIAHNVDCISRGQALGARALTIWLADGSNFAGQSHLAQAFERYVESVRAIEAALPDESWRLLLEYKNFEPAFYATVVQDWGSCLLAAQAVGRRTRCLVDLGHHAPSTNIELIVARLIAAGKLGGFHLNDSRFGDDDLDAGSVDPFRLFLVFNELVDAEQRGAWDEAPALMLDQSHNVTDPIESLMLSADAARRAHAQALLVDREQLAACQARNDVAMAAETLRRAYRTDVTPLLAEARRRIGGAIDPVGAYRVSNYRKTVAARRPQATGSGGIV</sequence>
<dbReference type="Proteomes" id="UP001595976">
    <property type="component" value="Unassembled WGS sequence"/>
</dbReference>
<dbReference type="EMBL" id="JBHSLI010000004">
    <property type="protein sequence ID" value="MFC5293623.1"/>
    <property type="molecule type" value="Genomic_DNA"/>
</dbReference>
<evidence type="ECO:0000313" key="6">
    <source>
        <dbReference type="Proteomes" id="UP001595976"/>
    </source>
</evidence>
<accession>A0ABW0F4V7</accession>